<reference evidence="1 2" key="1">
    <citation type="journal article" date="2011" name="J. Bacteriol.">
        <title>Genome of Ochrobactrum anthropi ATCC 49188 T, a versatile opportunistic pathogen and symbiont of several eukaryotic hosts.</title>
        <authorList>
            <person name="Chain P.S."/>
            <person name="Lang D.M."/>
            <person name="Comerci D.J."/>
            <person name="Malfatti S.A."/>
            <person name="Vergez L.M."/>
            <person name="Shin M."/>
            <person name="Ugalde R.A."/>
            <person name="Garcia E."/>
            <person name="Tolmasky M.E."/>
        </authorList>
    </citation>
    <scope>NUCLEOTIDE SEQUENCE [LARGE SCALE GENOMIC DNA]</scope>
    <source>
        <strain evidence="2">ATCC 49188 / DSM 6882 / CCUG 24695 / JCM 21032 / LMG 3331 / NBRC 15819 / NCTC 12168 / Alc 37</strain>
    </source>
</reference>
<dbReference type="Proteomes" id="UP000002301">
    <property type="component" value="Chromosome 1"/>
</dbReference>
<protein>
    <submittedName>
        <fullName evidence="1">Uncharacterized protein</fullName>
    </submittedName>
</protein>
<evidence type="ECO:0000313" key="2">
    <source>
        <dbReference type="Proteomes" id="UP000002301"/>
    </source>
</evidence>
<proteinExistence type="predicted"/>
<dbReference type="HOGENOM" id="CLU_1738638_0_0_5"/>
<accession>A6X007</accession>
<gene>
    <name evidence="1" type="ordered locus">Oant_1845</name>
</gene>
<dbReference type="AlphaFoldDB" id="A6X007"/>
<sequence>MRMFTATSTEQEVREFLRHRFSDIDEASAHALREDSSYLQTRRKGRARSDEAPDIREWVDQRDDATTISEQIDRMLSDKDKDKHDQTRRLYYREYNRAHPLLDASRSYNETDFIECILAKQFSVAAAIFKTVSDNSETKHNILTLLNKYF</sequence>
<keyword evidence="2" id="KW-1185">Reference proteome</keyword>
<name>A6X007_BRUA4</name>
<organism evidence="1 2">
    <name type="scientific">Brucella anthropi (strain ATCC 49188 / DSM 6882 / CCUG 24695 / JCM 21032 / LMG 3331 / NBRC 15819 / NCTC 12168 / Alc 37)</name>
    <name type="common">Ochrobactrum anthropi</name>
    <dbReference type="NCBI Taxonomy" id="439375"/>
    <lineage>
        <taxon>Bacteria</taxon>
        <taxon>Pseudomonadati</taxon>
        <taxon>Pseudomonadota</taxon>
        <taxon>Alphaproteobacteria</taxon>
        <taxon>Hyphomicrobiales</taxon>
        <taxon>Brucellaceae</taxon>
        <taxon>Brucella/Ochrobactrum group</taxon>
        <taxon>Brucella</taxon>
    </lineage>
</organism>
<dbReference type="KEGG" id="oan:Oant_1845"/>
<dbReference type="EMBL" id="CP000758">
    <property type="protein sequence ID" value="ABS14561.1"/>
    <property type="molecule type" value="Genomic_DNA"/>
</dbReference>
<evidence type="ECO:0000313" key="1">
    <source>
        <dbReference type="EMBL" id="ABS14561.1"/>
    </source>
</evidence>